<evidence type="ECO:0000256" key="2">
    <source>
        <dbReference type="ARBA" id="ARBA00022606"/>
    </source>
</evidence>
<evidence type="ECO:0000313" key="5">
    <source>
        <dbReference type="Proteomes" id="UP000594454"/>
    </source>
</evidence>
<accession>A0A7R8V719</accession>
<dbReference type="GO" id="GO:0015031">
    <property type="term" value="P:protein transport"/>
    <property type="evidence" value="ECO:0007669"/>
    <property type="project" value="TreeGrafter"/>
</dbReference>
<dbReference type="SUPFAM" id="SSF81296">
    <property type="entry name" value="E set domains"/>
    <property type="match status" value="2"/>
</dbReference>
<sequence>MSQNVQIIFDPPSGVYYGGQMVSGVVQVTLTKSVKVKGISLHIYGYGKVEWYDQSKKKKRTGRPDYTGTEEYLSMNTNLVQAENDTLELPPGIHSYIFKCHLAEDLPTSFEGTNGCIKYIVKVTLERPWKFNETYTAGFTVLRMLDLNRESPQSKLPIEFEHMQTKKCWICKSTPLVLVVKLAKTGFVPGETISVNGRITNLGPNKVEEVRIYLRRIVSYRAEKPIVSFMEECTDLVHKTSEHLQSGSSDIFVENVLVPEVPPTTLFHSKIIRINYDLKVEVVLGANEKNPFVLCPITIGTAPLLPEFTNSSAAANEEPAVSVPAEANVQNVSPVRRAPEIPPPSYEESIEKMEMKLDEGEEHPIQSTEFSPKCSVPNLQPTVCEKSWL</sequence>
<dbReference type="Pfam" id="PF02752">
    <property type="entry name" value="Arrestin_C"/>
    <property type="match status" value="1"/>
</dbReference>
<dbReference type="InterPro" id="IPR014756">
    <property type="entry name" value="Ig_E-set"/>
</dbReference>
<evidence type="ECO:0000256" key="1">
    <source>
        <dbReference type="ARBA" id="ARBA00005298"/>
    </source>
</evidence>
<name>A0A7R8V719_HERIL</name>
<keyword evidence="5" id="KW-1185">Reference proteome</keyword>
<reference evidence="4 5" key="1">
    <citation type="submission" date="2020-11" db="EMBL/GenBank/DDBJ databases">
        <authorList>
            <person name="Wallbank WR R."/>
            <person name="Pardo Diaz C."/>
            <person name="Kozak K."/>
            <person name="Martin S."/>
            <person name="Jiggins C."/>
            <person name="Moest M."/>
            <person name="Warren A I."/>
            <person name="Generalovic N T."/>
            <person name="Byers J.R.P. K."/>
            <person name="Montejo-Kovacevich G."/>
            <person name="Yen C E."/>
        </authorList>
    </citation>
    <scope>NUCLEOTIDE SEQUENCE [LARGE SCALE GENOMIC DNA]</scope>
</reference>
<dbReference type="SMART" id="SM01017">
    <property type="entry name" value="Arrestin_C"/>
    <property type="match status" value="1"/>
</dbReference>
<dbReference type="PANTHER" id="PTHR11188">
    <property type="entry name" value="ARRESTIN DOMAIN CONTAINING PROTEIN"/>
    <property type="match status" value="1"/>
</dbReference>
<dbReference type="OrthoDB" id="2333384at2759"/>
<gene>
    <name evidence="4" type="ORF">HERILL_LOCUS15574</name>
</gene>
<dbReference type="PANTHER" id="PTHR11188:SF167">
    <property type="entry name" value="ARRESTIN C-TERMINAL-LIKE DOMAIN-CONTAINING PROTEIN-RELATED"/>
    <property type="match status" value="1"/>
</dbReference>
<dbReference type="InterPro" id="IPR014752">
    <property type="entry name" value="Arrestin-like_C"/>
</dbReference>
<dbReference type="InParanoid" id="A0A7R8V719"/>
<comment type="similarity">
    <text evidence="1">Belongs to the arrestin family.</text>
</comment>
<evidence type="ECO:0000313" key="4">
    <source>
        <dbReference type="EMBL" id="CAD7093285.1"/>
    </source>
</evidence>
<proteinExistence type="inferred from homology"/>
<dbReference type="InterPro" id="IPR011021">
    <property type="entry name" value="Arrestin-like_N"/>
</dbReference>
<organism evidence="4 5">
    <name type="scientific">Hermetia illucens</name>
    <name type="common">Black soldier fly</name>
    <dbReference type="NCBI Taxonomy" id="343691"/>
    <lineage>
        <taxon>Eukaryota</taxon>
        <taxon>Metazoa</taxon>
        <taxon>Ecdysozoa</taxon>
        <taxon>Arthropoda</taxon>
        <taxon>Hexapoda</taxon>
        <taxon>Insecta</taxon>
        <taxon>Pterygota</taxon>
        <taxon>Neoptera</taxon>
        <taxon>Endopterygota</taxon>
        <taxon>Diptera</taxon>
        <taxon>Brachycera</taxon>
        <taxon>Stratiomyomorpha</taxon>
        <taxon>Stratiomyidae</taxon>
        <taxon>Hermetiinae</taxon>
        <taxon>Hermetia</taxon>
    </lineage>
</organism>
<feature type="domain" description="Arrestin C-terminal-like" evidence="3">
    <location>
        <begin position="172"/>
        <end position="304"/>
    </location>
</feature>
<dbReference type="InterPro" id="IPR050357">
    <property type="entry name" value="Arrestin_domain-protein"/>
</dbReference>
<dbReference type="OMA" id="YGHVRYL"/>
<protein>
    <recommendedName>
        <fullName evidence="3">Arrestin C-terminal-like domain-containing protein</fullName>
    </recommendedName>
</protein>
<dbReference type="InterPro" id="IPR011022">
    <property type="entry name" value="Arrestin_C-like"/>
</dbReference>
<dbReference type="Gene3D" id="2.60.40.640">
    <property type="match status" value="2"/>
</dbReference>
<dbReference type="Proteomes" id="UP000594454">
    <property type="component" value="Chromosome 6"/>
</dbReference>
<dbReference type="GO" id="GO:0005737">
    <property type="term" value="C:cytoplasm"/>
    <property type="evidence" value="ECO:0007669"/>
    <property type="project" value="TreeGrafter"/>
</dbReference>
<evidence type="ECO:0000259" key="3">
    <source>
        <dbReference type="SMART" id="SM01017"/>
    </source>
</evidence>
<dbReference type="AlphaFoldDB" id="A0A7R8V719"/>
<dbReference type="Pfam" id="PF00339">
    <property type="entry name" value="Arrestin_N"/>
    <property type="match status" value="1"/>
</dbReference>
<keyword evidence="2" id="KW-0716">Sensory transduction</keyword>
<dbReference type="EMBL" id="LR899014">
    <property type="protein sequence ID" value="CAD7093285.1"/>
    <property type="molecule type" value="Genomic_DNA"/>
</dbReference>